<dbReference type="SUPFAM" id="SSF51182">
    <property type="entry name" value="RmlC-like cupins"/>
    <property type="match status" value="1"/>
</dbReference>
<dbReference type="InterPro" id="IPR006045">
    <property type="entry name" value="Cupin_1"/>
</dbReference>
<dbReference type="EMBL" id="CAJOBC010007333">
    <property type="protein sequence ID" value="CAF3928711.1"/>
    <property type="molecule type" value="Genomic_DNA"/>
</dbReference>
<dbReference type="SMART" id="SM00835">
    <property type="entry name" value="Cupin_1"/>
    <property type="match status" value="1"/>
</dbReference>
<dbReference type="CDD" id="cd02241">
    <property type="entry name" value="cupin_OxOx"/>
    <property type="match status" value="1"/>
</dbReference>
<dbReference type="PROSITE" id="PS00725">
    <property type="entry name" value="GERMIN"/>
    <property type="match status" value="1"/>
</dbReference>
<evidence type="ECO:0000256" key="5">
    <source>
        <dbReference type="ARBA" id="ARBA00023211"/>
    </source>
</evidence>
<dbReference type="InterPro" id="IPR014710">
    <property type="entry name" value="RmlC-like_jellyroll"/>
</dbReference>
<gene>
    <name evidence="8" type="ORF">GPM918_LOCUS21884</name>
    <name evidence="7" type="ORF">OVA965_LOCUS14183</name>
    <name evidence="10" type="ORF">SRO942_LOCUS21882</name>
    <name evidence="9" type="ORF">TMI583_LOCUS14186</name>
</gene>
<dbReference type="AlphaFoldDB" id="A0A814TT94"/>
<organism evidence="8 11">
    <name type="scientific">Didymodactylos carnosus</name>
    <dbReference type="NCBI Taxonomy" id="1234261"/>
    <lineage>
        <taxon>Eukaryota</taxon>
        <taxon>Metazoa</taxon>
        <taxon>Spiralia</taxon>
        <taxon>Gnathifera</taxon>
        <taxon>Rotifera</taxon>
        <taxon>Eurotatoria</taxon>
        <taxon>Bdelloidea</taxon>
        <taxon>Philodinida</taxon>
        <taxon>Philodinidae</taxon>
        <taxon>Didymodactylos</taxon>
    </lineage>
</organism>
<sequence length="253" mass="27556">MIMCINIATGLTCAPGYCLSKHGDCVQDGEDCFDYDGTTTASTTKTDEEPDVFDEFVGDKRRGAHRSVRRAQPTLNPKDYIFDFLNSKTGRANGTGGQAVAATSQNFPALMSNGMAMTVGYIGPCGINLPHTHPRATEMNLILEGQFQSGFYDFNTKSFVMNVVKKHMVSLFPRGVIHFEQNLGCQPATFVAVFNSDVPGVLTIADGFFGLPAEIIGASLGDLKIQSVDDLRKYLPKNPALGIESCRRRCRLP</sequence>
<accession>A0A814TT94</accession>
<dbReference type="EMBL" id="CAJNOQ010007333">
    <property type="protein sequence ID" value="CAF1165091.1"/>
    <property type="molecule type" value="Genomic_DNA"/>
</dbReference>
<evidence type="ECO:0000256" key="3">
    <source>
        <dbReference type="ARBA" id="ARBA00022525"/>
    </source>
</evidence>
<evidence type="ECO:0000313" key="8">
    <source>
        <dbReference type="EMBL" id="CAF1165091.1"/>
    </source>
</evidence>
<dbReference type="Proteomes" id="UP000682733">
    <property type="component" value="Unassembled WGS sequence"/>
</dbReference>
<evidence type="ECO:0000256" key="2">
    <source>
        <dbReference type="ARBA" id="ARBA00007456"/>
    </source>
</evidence>
<dbReference type="Gene3D" id="2.60.120.10">
    <property type="entry name" value="Jelly Rolls"/>
    <property type="match status" value="1"/>
</dbReference>
<dbReference type="Proteomes" id="UP000663829">
    <property type="component" value="Unassembled WGS sequence"/>
</dbReference>
<dbReference type="Proteomes" id="UP000681722">
    <property type="component" value="Unassembled WGS sequence"/>
</dbReference>
<dbReference type="Proteomes" id="UP000677228">
    <property type="component" value="Unassembled WGS sequence"/>
</dbReference>
<evidence type="ECO:0000313" key="10">
    <source>
        <dbReference type="EMBL" id="CAF3928711.1"/>
    </source>
</evidence>
<evidence type="ECO:0000313" key="11">
    <source>
        <dbReference type="Proteomes" id="UP000663829"/>
    </source>
</evidence>
<protein>
    <recommendedName>
        <fullName evidence="6">Cupin type-1 domain-containing protein</fullName>
    </recommendedName>
</protein>
<reference evidence="8" key="1">
    <citation type="submission" date="2021-02" db="EMBL/GenBank/DDBJ databases">
        <authorList>
            <person name="Nowell W R."/>
        </authorList>
    </citation>
    <scope>NUCLEOTIDE SEQUENCE</scope>
</reference>
<keyword evidence="11" id="KW-1185">Reference proteome</keyword>
<evidence type="ECO:0000313" key="7">
    <source>
        <dbReference type="EMBL" id="CAF0993287.1"/>
    </source>
</evidence>
<comment type="subcellular location">
    <subcellularLocation>
        <location evidence="1">Secreted</location>
    </subcellularLocation>
</comment>
<keyword evidence="3" id="KW-0964">Secreted</keyword>
<evidence type="ECO:0000256" key="1">
    <source>
        <dbReference type="ARBA" id="ARBA00004613"/>
    </source>
</evidence>
<name>A0A814TT94_9BILA</name>
<evidence type="ECO:0000256" key="4">
    <source>
        <dbReference type="ARBA" id="ARBA00022723"/>
    </source>
</evidence>
<dbReference type="InterPro" id="IPR011051">
    <property type="entry name" value="RmlC_Cupin_sf"/>
</dbReference>
<dbReference type="PANTHER" id="PTHR31238">
    <property type="entry name" value="GERMIN-LIKE PROTEIN SUBFAMILY 3 MEMBER 3"/>
    <property type="match status" value="1"/>
</dbReference>
<dbReference type="OrthoDB" id="10015278at2759"/>
<dbReference type="GO" id="GO:0005576">
    <property type="term" value="C:extracellular region"/>
    <property type="evidence" value="ECO:0007669"/>
    <property type="project" value="UniProtKB-SubCell"/>
</dbReference>
<feature type="domain" description="Cupin type-1" evidence="6">
    <location>
        <begin position="82"/>
        <end position="232"/>
    </location>
</feature>
<dbReference type="InterPro" id="IPR001929">
    <property type="entry name" value="Germin"/>
</dbReference>
<proteinExistence type="inferred from homology"/>
<keyword evidence="4" id="KW-0479">Metal-binding</keyword>
<dbReference type="GO" id="GO:0030145">
    <property type="term" value="F:manganese ion binding"/>
    <property type="evidence" value="ECO:0007669"/>
    <property type="project" value="InterPro"/>
</dbReference>
<dbReference type="Pfam" id="PF00190">
    <property type="entry name" value="Cupin_1"/>
    <property type="match status" value="1"/>
</dbReference>
<comment type="similarity">
    <text evidence="2">Belongs to the germin family.</text>
</comment>
<dbReference type="EMBL" id="CAJNOK010006095">
    <property type="protein sequence ID" value="CAF0993287.1"/>
    <property type="molecule type" value="Genomic_DNA"/>
</dbReference>
<dbReference type="PRINTS" id="PR00325">
    <property type="entry name" value="GERMIN"/>
</dbReference>
<evidence type="ECO:0000313" key="9">
    <source>
        <dbReference type="EMBL" id="CAF3763167.1"/>
    </source>
</evidence>
<keyword evidence="5" id="KW-0464">Manganese</keyword>
<dbReference type="InterPro" id="IPR019780">
    <property type="entry name" value="Germin_Mn-BS"/>
</dbReference>
<comment type="caution">
    <text evidence="8">The sequence shown here is derived from an EMBL/GenBank/DDBJ whole genome shotgun (WGS) entry which is preliminary data.</text>
</comment>
<dbReference type="EMBL" id="CAJOBA010006102">
    <property type="protein sequence ID" value="CAF3763167.1"/>
    <property type="molecule type" value="Genomic_DNA"/>
</dbReference>
<evidence type="ECO:0000259" key="6">
    <source>
        <dbReference type="SMART" id="SM00835"/>
    </source>
</evidence>